<organism evidence="4 5">
    <name type="scientific">Brugia malayi</name>
    <name type="common">Filarial nematode worm</name>
    <dbReference type="NCBI Taxonomy" id="6279"/>
    <lineage>
        <taxon>Eukaryota</taxon>
        <taxon>Metazoa</taxon>
        <taxon>Ecdysozoa</taxon>
        <taxon>Nematoda</taxon>
        <taxon>Chromadorea</taxon>
        <taxon>Rhabditida</taxon>
        <taxon>Spirurina</taxon>
        <taxon>Spiruromorpha</taxon>
        <taxon>Filarioidea</taxon>
        <taxon>Onchocercidae</taxon>
        <taxon>Brugia</taxon>
    </lineage>
</organism>
<dbReference type="GeneID" id="66057930"/>
<reference evidence="2 4" key="1">
    <citation type="journal article" date="2007" name="Science">
        <title>Draft genome of the filarial nematode parasite Brugia malayi.</title>
        <authorList>
            <person name="Ghedin E."/>
            <person name="Wang S."/>
            <person name="Spiro D."/>
            <person name="Caler E."/>
            <person name="Zhao Q."/>
            <person name="Crabtree J."/>
            <person name="Allen J.E."/>
            <person name="Delcher A.L."/>
            <person name="Guiliano D.B."/>
            <person name="Miranda-Saavedra D."/>
            <person name="Angiuoli S.V."/>
            <person name="Creasy T."/>
            <person name="Amedeo P."/>
            <person name="Haas B."/>
            <person name="El-Sayed N.M."/>
            <person name="Wortman J.R."/>
            <person name="Feldblyum T."/>
            <person name="Tallon L."/>
            <person name="Schatz M."/>
            <person name="Shumway M."/>
            <person name="Koo H."/>
            <person name="Salzberg S.L."/>
            <person name="Schobel S."/>
            <person name="Pertea M."/>
            <person name="Pop M."/>
            <person name="White O."/>
            <person name="Barton G.J."/>
            <person name="Carlow C.K."/>
            <person name="Crawford M.J."/>
            <person name="Daub J."/>
            <person name="Dimmic M.W."/>
            <person name="Estes C.F."/>
            <person name="Foster J.M."/>
            <person name="Ganatra M."/>
            <person name="Gregory W.F."/>
            <person name="Johnson N.M."/>
            <person name="Jin J."/>
            <person name="Komuniecki R."/>
            <person name="Korf I."/>
            <person name="Kumar S."/>
            <person name="Laney S."/>
            <person name="Li B.W."/>
            <person name="Li W."/>
            <person name="Lindblom T.H."/>
            <person name="Lustigman S."/>
            <person name="Ma D."/>
            <person name="Maina C.V."/>
            <person name="Martin D.M."/>
            <person name="McCarter J.P."/>
            <person name="McReynolds L."/>
            <person name="Mitreva M."/>
            <person name="Nutman T.B."/>
            <person name="Parkinson J."/>
            <person name="Peregrin-Alvarez J.M."/>
            <person name="Poole C."/>
            <person name="Ren Q."/>
            <person name="Saunders L."/>
            <person name="Sluder A.E."/>
            <person name="Smith K."/>
            <person name="Stanke M."/>
            <person name="Unnasch T.R."/>
            <person name="Ware J."/>
            <person name="Wei A.D."/>
            <person name="Weil G."/>
            <person name="Williams D.J."/>
            <person name="Zhang Y."/>
            <person name="Williams S.A."/>
            <person name="Fraser-Liggett C."/>
            <person name="Slatko B."/>
            <person name="Blaxter M.L."/>
            <person name="Scott A.L."/>
        </authorList>
    </citation>
    <scope>NUCLEOTIDE SEQUENCE</scope>
    <source>
        <strain evidence="2 4">FR3</strain>
    </source>
</reference>
<dbReference type="Pfam" id="PF07714">
    <property type="entry name" value="PK_Tyr_Ser-Thr"/>
    <property type="match status" value="1"/>
</dbReference>
<dbReference type="RefSeq" id="XP_042932504.1">
    <property type="nucleotide sequence ID" value="XM_043076570.1"/>
</dbReference>
<reference evidence="3" key="3">
    <citation type="submission" date="2019-04" db="EMBL/GenBank/DDBJ databases">
        <authorList>
            <person name="Howe K."/>
            <person name="Paulini M."/>
            <person name="Williams G."/>
        </authorList>
    </citation>
    <scope>NUCLEOTIDE SEQUENCE [LARGE SCALE GENOMIC DNA]</scope>
    <source>
        <strain evidence="3">FR3</strain>
    </source>
</reference>
<dbReference type="InterPro" id="IPR001245">
    <property type="entry name" value="Ser-Thr/Tyr_kinase_cat_dom"/>
</dbReference>
<dbReference type="WormBase" id="Bm1365">
    <property type="protein sequence ID" value="BM24525"/>
    <property type="gene ID" value="WBGene00221626"/>
</dbReference>
<accession>A0A4E9F3W8</accession>
<keyword evidence="4" id="KW-1185">Reference proteome</keyword>
<dbReference type="OrthoDB" id="543156at2759"/>
<evidence type="ECO:0000313" key="4">
    <source>
        <dbReference type="Proteomes" id="UP000006672"/>
    </source>
</evidence>
<dbReference type="EMBL" id="LN856963">
    <property type="protein sequence ID" value="CDQ03771.1"/>
    <property type="molecule type" value="Genomic_DNA"/>
</dbReference>
<dbReference type="AlphaFoldDB" id="A0A0K0IYF5"/>
<dbReference type="SUPFAM" id="SSF56112">
    <property type="entry name" value="Protein kinase-like (PK-like)"/>
    <property type="match status" value="1"/>
</dbReference>
<name>A0A0K0IYF5_BRUMA</name>
<evidence type="ECO:0000313" key="6">
    <source>
        <dbReference type="WormBase" id="Bm1365"/>
    </source>
</evidence>
<protein>
    <submittedName>
        <fullName evidence="2 5">Bm1365</fullName>
    </submittedName>
</protein>
<sequence length="54" mass="5814">MDMPQSTPPAVATLVSKCWAKNPIDRPSFAKIYDELKSLSADNTDITLSSGEGD</sequence>
<dbReference type="CTD" id="66057930"/>
<reference evidence="2" key="2">
    <citation type="submission" date="2012-12" db="EMBL/GenBank/DDBJ databases">
        <authorList>
            <person name="Gao Y.W."/>
            <person name="Fan S.T."/>
            <person name="Sun H.T."/>
            <person name="Wang Z."/>
            <person name="Gao X.L."/>
            <person name="Li Y.G."/>
            <person name="Wang T.C."/>
            <person name="Zhang K."/>
            <person name="Xu W.W."/>
            <person name="Yu Z.J."/>
            <person name="Xia X.Z."/>
        </authorList>
    </citation>
    <scope>NUCLEOTIDE SEQUENCE</scope>
    <source>
        <strain evidence="2">FR3</strain>
    </source>
</reference>
<evidence type="ECO:0000313" key="2">
    <source>
        <dbReference type="EMBL" id="CDQ03771.1"/>
    </source>
</evidence>
<dbReference type="WBParaSite" id="Bm1365.1">
    <property type="protein sequence ID" value="Bm1365.1"/>
    <property type="gene ID" value="WBGene00221626"/>
</dbReference>
<gene>
    <name evidence="2 5 6" type="ORF">Bm1365</name>
    <name evidence="3" type="ORF">BM_BM1365</name>
    <name evidence="2" type="ORF">BM_Bm1365</name>
</gene>
<dbReference type="STRING" id="6279.A0A0K0IYF5"/>
<evidence type="ECO:0000313" key="5">
    <source>
        <dbReference type="WBParaSite" id="Bm1365.1"/>
    </source>
</evidence>
<dbReference type="KEGG" id="bmy:BM_BM1365"/>
<feature type="domain" description="Serine-threonine/tyrosine-protein kinase catalytic" evidence="1">
    <location>
        <begin position="1"/>
        <end position="36"/>
    </location>
</feature>
<evidence type="ECO:0000259" key="1">
    <source>
        <dbReference type="Pfam" id="PF07714"/>
    </source>
</evidence>
<reference evidence="5" key="4">
    <citation type="submission" date="2019-12" db="UniProtKB">
        <authorList>
            <consortium name="WormBaseParasite"/>
        </authorList>
    </citation>
    <scope>IDENTIFICATION</scope>
</reference>
<dbReference type="EMBL" id="CAAKNF010000192">
    <property type="protein sequence ID" value="VIO90785.1"/>
    <property type="molecule type" value="Genomic_DNA"/>
</dbReference>
<dbReference type="GO" id="GO:0004672">
    <property type="term" value="F:protein kinase activity"/>
    <property type="evidence" value="ECO:0007669"/>
    <property type="project" value="InterPro"/>
</dbReference>
<dbReference type="Gene3D" id="1.10.510.10">
    <property type="entry name" value="Transferase(Phosphotransferase) domain 1"/>
    <property type="match status" value="1"/>
</dbReference>
<evidence type="ECO:0000313" key="3">
    <source>
        <dbReference type="EMBL" id="VIO90785.1"/>
    </source>
</evidence>
<accession>A0A0K0IYF5</accession>
<dbReference type="InterPro" id="IPR011009">
    <property type="entry name" value="Kinase-like_dom_sf"/>
</dbReference>
<dbReference type="Proteomes" id="UP000006672">
    <property type="component" value="Unassembled WGS sequence"/>
</dbReference>
<proteinExistence type="predicted"/>